<dbReference type="EMBL" id="QXFW01000631">
    <property type="protein sequence ID" value="KAE9006871.1"/>
    <property type="molecule type" value="Genomic_DNA"/>
</dbReference>
<evidence type="ECO:0000313" key="3">
    <source>
        <dbReference type="Proteomes" id="UP000460718"/>
    </source>
</evidence>
<accession>A0A6A3KHI6</accession>
<proteinExistence type="predicted"/>
<sequence>MSKRRGANYRPHENKTDDDFYVKFPIISHAVSKFVACHTTVVANCASGRSPLDVEHDAVTLCEAKNGAFKYMQCWYVVLRGSPKWGAWRSGNDKRKTPKTCQREGESDEPDTTAPAQWDDTHSSVKQ</sequence>
<protein>
    <recommendedName>
        <fullName evidence="4">No apical meristem-associated C-terminal domain-containing protein</fullName>
    </recommendedName>
</protein>
<evidence type="ECO:0000256" key="1">
    <source>
        <dbReference type="SAM" id="MobiDB-lite"/>
    </source>
</evidence>
<feature type="region of interest" description="Disordered" evidence="1">
    <location>
        <begin position="85"/>
        <end position="127"/>
    </location>
</feature>
<feature type="compositionally biased region" description="Basic and acidic residues" evidence="1">
    <location>
        <begin position="91"/>
        <end position="105"/>
    </location>
</feature>
<organism evidence="2 3">
    <name type="scientific">Phytophthora fragariae</name>
    <dbReference type="NCBI Taxonomy" id="53985"/>
    <lineage>
        <taxon>Eukaryota</taxon>
        <taxon>Sar</taxon>
        <taxon>Stramenopiles</taxon>
        <taxon>Oomycota</taxon>
        <taxon>Peronosporomycetes</taxon>
        <taxon>Peronosporales</taxon>
        <taxon>Peronosporaceae</taxon>
        <taxon>Phytophthora</taxon>
    </lineage>
</organism>
<evidence type="ECO:0000313" key="2">
    <source>
        <dbReference type="EMBL" id="KAE9006871.1"/>
    </source>
</evidence>
<comment type="caution">
    <text evidence="2">The sequence shown here is derived from an EMBL/GenBank/DDBJ whole genome shotgun (WGS) entry which is preliminary data.</text>
</comment>
<reference evidence="2 3" key="1">
    <citation type="submission" date="2018-09" db="EMBL/GenBank/DDBJ databases">
        <title>Genomic investigation of the strawberry pathogen Phytophthora fragariae indicates pathogenicity is determined by transcriptional variation in three key races.</title>
        <authorList>
            <person name="Adams T.M."/>
            <person name="Armitage A.D."/>
            <person name="Sobczyk M.K."/>
            <person name="Bates H.J."/>
            <person name="Dunwell J.M."/>
            <person name="Nellist C.F."/>
            <person name="Harrison R.J."/>
        </authorList>
    </citation>
    <scope>NUCLEOTIDE SEQUENCE [LARGE SCALE GENOMIC DNA]</scope>
    <source>
        <strain evidence="2 3">SCRP245</strain>
    </source>
</reference>
<name>A0A6A3KHI6_9STRA</name>
<gene>
    <name evidence="2" type="ORF">PF011_g11375</name>
</gene>
<dbReference type="Proteomes" id="UP000460718">
    <property type="component" value="Unassembled WGS sequence"/>
</dbReference>
<dbReference type="AlphaFoldDB" id="A0A6A3KHI6"/>
<evidence type="ECO:0008006" key="4">
    <source>
        <dbReference type="Google" id="ProtNLM"/>
    </source>
</evidence>